<dbReference type="EMBL" id="JABBGC010000001">
    <property type="protein sequence ID" value="NML37500.1"/>
    <property type="molecule type" value="Genomic_DNA"/>
</dbReference>
<proteinExistence type="predicted"/>
<dbReference type="NCBIfam" id="TIGR03696">
    <property type="entry name" value="Rhs_assc_core"/>
    <property type="match status" value="1"/>
</dbReference>
<evidence type="ECO:0008006" key="3">
    <source>
        <dbReference type="Google" id="ProtNLM"/>
    </source>
</evidence>
<evidence type="ECO:0000313" key="1">
    <source>
        <dbReference type="EMBL" id="NML37500.1"/>
    </source>
</evidence>
<dbReference type="Gene3D" id="2.180.10.10">
    <property type="entry name" value="RHS repeat-associated core"/>
    <property type="match status" value="1"/>
</dbReference>
<dbReference type="Proteomes" id="UP000583266">
    <property type="component" value="Unassembled WGS sequence"/>
</dbReference>
<sequence length="239" mass="25999">MKGEGNQQDYGMRVYDPRIAKFLSVDPLTQEYPWYTPYQFAGNTPIQATDRDGAEEELSQLGSALRRNAALQKAKAGEVGIGEPSTGTIKATVPNWGAKWKAWNDSKSPTHTVGFFSRLLFAAVNDAKIAYASAVDGKNHAVGIDNGVVSDYKERVGAGLNTIWLFNPLAGGEARLESALADVLVVVGSAGRTQQVSKRLTVHNAEGYKWSLMDINARNREFSAIRQNCTNCVIALDAF</sequence>
<name>A0A848GLC5_9BACT</name>
<dbReference type="AlphaFoldDB" id="A0A848GLC5"/>
<accession>A0A848GLC5</accession>
<evidence type="ECO:0000313" key="2">
    <source>
        <dbReference type="Proteomes" id="UP000583266"/>
    </source>
</evidence>
<organism evidence="1 2">
    <name type="scientific">Chitinophaga fulva</name>
    <dbReference type="NCBI Taxonomy" id="2728842"/>
    <lineage>
        <taxon>Bacteria</taxon>
        <taxon>Pseudomonadati</taxon>
        <taxon>Bacteroidota</taxon>
        <taxon>Chitinophagia</taxon>
        <taxon>Chitinophagales</taxon>
        <taxon>Chitinophagaceae</taxon>
        <taxon>Chitinophaga</taxon>
    </lineage>
</organism>
<reference evidence="1 2" key="1">
    <citation type="submission" date="2020-04" db="EMBL/GenBank/DDBJ databases">
        <title>Chitinophaga sp. G-6-1-13 sp. nov., isolated from soil.</title>
        <authorList>
            <person name="Dahal R.H."/>
            <person name="Chaudhary D.K."/>
        </authorList>
    </citation>
    <scope>NUCLEOTIDE SEQUENCE [LARGE SCALE GENOMIC DNA]</scope>
    <source>
        <strain evidence="1 2">G-6-1-13</strain>
    </source>
</reference>
<gene>
    <name evidence="1" type="ORF">HHL17_09890</name>
</gene>
<protein>
    <recommendedName>
        <fullName evidence="3">RHS repeat-associated core domain-containing protein</fullName>
    </recommendedName>
</protein>
<comment type="caution">
    <text evidence="1">The sequence shown here is derived from an EMBL/GenBank/DDBJ whole genome shotgun (WGS) entry which is preliminary data.</text>
</comment>
<keyword evidence="2" id="KW-1185">Reference proteome</keyword>
<dbReference type="InterPro" id="IPR022385">
    <property type="entry name" value="Rhs_assc_core"/>
</dbReference>